<dbReference type="Pfam" id="PF00189">
    <property type="entry name" value="Ribosomal_S3_C"/>
    <property type="match status" value="1"/>
</dbReference>
<dbReference type="InterPro" id="IPR005704">
    <property type="entry name" value="Ribosomal_uS3_bac-typ"/>
</dbReference>
<dbReference type="Gene3D" id="3.30.300.20">
    <property type="match status" value="1"/>
</dbReference>
<name>A0A1F7W8D9_9BACT</name>
<keyword evidence="4 8" id="KW-0689">Ribosomal protein</keyword>
<evidence type="ECO:0000259" key="10">
    <source>
        <dbReference type="PROSITE" id="PS50823"/>
    </source>
</evidence>
<dbReference type="InterPro" id="IPR004044">
    <property type="entry name" value="KH_dom_type_2"/>
</dbReference>
<keyword evidence="2 8" id="KW-0699">rRNA-binding</keyword>
<protein>
    <recommendedName>
        <fullName evidence="7 8">Small ribosomal subunit protein uS3</fullName>
    </recommendedName>
</protein>
<dbReference type="SUPFAM" id="SSF54821">
    <property type="entry name" value="Ribosomal protein S3 C-terminal domain"/>
    <property type="match status" value="1"/>
</dbReference>
<evidence type="ECO:0000256" key="3">
    <source>
        <dbReference type="ARBA" id="ARBA00022884"/>
    </source>
</evidence>
<dbReference type="PROSITE" id="PS50823">
    <property type="entry name" value="KH_TYPE_2"/>
    <property type="match status" value="1"/>
</dbReference>
<dbReference type="InterPro" id="IPR015946">
    <property type="entry name" value="KH_dom-like_a/b"/>
</dbReference>
<feature type="domain" description="KH type-2" evidence="10">
    <location>
        <begin position="38"/>
        <end position="110"/>
    </location>
</feature>
<dbReference type="NCBIfam" id="TIGR01009">
    <property type="entry name" value="rpsC_bact"/>
    <property type="match status" value="1"/>
</dbReference>
<dbReference type="Gene3D" id="3.30.1140.32">
    <property type="entry name" value="Ribosomal protein S3, C-terminal domain"/>
    <property type="match status" value="1"/>
</dbReference>
<comment type="caution">
    <text evidence="11">The sequence shown here is derived from an EMBL/GenBank/DDBJ whole genome shotgun (WGS) entry which is preliminary data.</text>
</comment>
<evidence type="ECO:0000256" key="7">
    <source>
        <dbReference type="ARBA" id="ARBA00035257"/>
    </source>
</evidence>
<organism evidence="11 12">
    <name type="scientific">Candidatus Uhrbacteria bacterium RIFOXYB2_FULL_57_15</name>
    <dbReference type="NCBI Taxonomy" id="1802422"/>
    <lineage>
        <taxon>Bacteria</taxon>
        <taxon>Candidatus Uhriibacteriota</taxon>
    </lineage>
</organism>
<evidence type="ECO:0000256" key="4">
    <source>
        <dbReference type="ARBA" id="ARBA00022980"/>
    </source>
</evidence>
<dbReference type="InterPro" id="IPR018280">
    <property type="entry name" value="Ribosomal_uS3_CS"/>
</dbReference>
<evidence type="ECO:0000313" key="12">
    <source>
        <dbReference type="Proteomes" id="UP000176501"/>
    </source>
</evidence>
<proteinExistence type="inferred from homology"/>
<keyword evidence="5 8" id="KW-0687">Ribonucleoprotein</keyword>
<dbReference type="SUPFAM" id="SSF54814">
    <property type="entry name" value="Prokaryotic type KH domain (KH-domain type II)"/>
    <property type="match status" value="1"/>
</dbReference>
<dbReference type="Proteomes" id="UP000176501">
    <property type="component" value="Unassembled WGS sequence"/>
</dbReference>
<dbReference type="FunFam" id="3.30.300.20:FF:000001">
    <property type="entry name" value="30S ribosomal protein S3"/>
    <property type="match status" value="1"/>
</dbReference>
<dbReference type="AlphaFoldDB" id="A0A1F7W8D9"/>
<sequence>MGKKTHPKAFRLAVTHAWHAHWFADRDFTSLLREDIRIRALLLKDLREAQVDRVEIERSRQNVTINIFAAKPGVIIGRAGAGIEDIKKKLKTKFFSGRRTVINLNVKEVEHPELSARVTGLQIAMDIERRMPFRRIMKMAIERVMKGGAEGVKITLSGRLNGAEIARTETLAQGKIPLHNLRADIDFASVTAKTIYGAIGVKVWINRGEVFEEKTKSE</sequence>
<comment type="similarity">
    <text evidence="1 8 9">Belongs to the universal ribosomal protein uS3 family.</text>
</comment>
<comment type="subunit">
    <text evidence="8">Part of the 30S ribosomal subunit. Forms a tight complex with proteins S10 and S14.</text>
</comment>
<reference evidence="11 12" key="1">
    <citation type="journal article" date="2016" name="Nat. Commun.">
        <title>Thousands of microbial genomes shed light on interconnected biogeochemical processes in an aquifer system.</title>
        <authorList>
            <person name="Anantharaman K."/>
            <person name="Brown C.T."/>
            <person name="Hug L.A."/>
            <person name="Sharon I."/>
            <person name="Castelle C.J."/>
            <person name="Probst A.J."/>
            <person name="Thomas B.C."/>
            <person name="Singh A."/>
            <person name="Wilkins M.J."/>
            <person name="Karaoz U."/>
            <person name="Brodie E.L."/>
            <person name="Williams K.H."/>
            <person name="Hubbard S.S."/>
            <person name="Banfield J.F."/>
        </authorList>
    </citation>
    <scope>NUCLEOTIDE SEQUENCE [LARGE SCALE GENOMIC DNA]</scope>
</reference>
<dbReference type="GO" id="GO:0019843">
    <property type="term" value="F:rRNA binding"/>
    <property type="evidence" value="ECO:0007669"/>
    <property type="project" value="UniProtKB-UniRule"/>
</dbReference>
<gene>
    <name evidence="8" type="primary">rpsC</name>
    <name evidence="11" type="ORF">A2304_02685</name>
</gene>
<dbReference type="GO" id="GO:0003729">
    <property type="term" value="F:mRNA binding"/>
    <property type="evidence" value="ECO:0007669"/>
    <property type="project" value="UniProtKB-UniRule"/>
</dbReference>
<dbReference type="Pfam" id="PF07650">
    <property type="entry name" value="KH_2"/>
    <property type="match status" value="1"/>
</dbReference>
<dbReference type="PROSITE" id="PS00548">
    <property type="entry name" value="RIBOSOMAL_S3"/>
    <property type="match status" value="1"/>
</dbReference>
<keyword evidence="3 8" id="KW-0694">RNA-binding</keyword>
<evidence type="ECO:0000256" key="9">
    <source>
        <dbReference type="RuleBase" id="RU003624"/>
    </source>
</evidence>
<accession>A0A1F7W8D9</accession>
<dbReference type="PANTHER" id="PTHR11760:SF19">
    <property type="entry name" value="SMALL RIBOSOMAL SUBUNIT PROTEIN US3C"/>
    <property type="match status" value="1"/>
</dbReference>
<dbReference type="PANTHER" id="PTHR11760">
    <property type="entry name" value="30S/40S RIBOSOMAL PROTEIN S3"/>
    <property type="match status" value="1"/>
</dbReference>
<dbReference type="GO" id="GO:0022627">
    <property type="term" value="C:cytosolic small ribosomal subunit"/>
    <property type="evidence" value="ECO:0007669"/>
    <property type="project" value="TreeGrafter"/>
</dbReference>
<evidence type="ECO:0000256" key="1">
    <source>
        <dbReference type="ARBA" id="ARBA00010761"/>
    </source>
</evidence>
<dbReference type="GO" id="GO:0006412">
    <property type="term" value="P:translation"/>
    <property type="evidence" value="ECO:0007669"/>
    <property type="project" value="UniProtKB-UniRule"/>
</dbReference>
<evidence type="ECO:0000256" key="6">
    <source>
        <dbReference type="ARBA" id="ARBA00024998"/>
    </source>
</evidence>
<dbReference type="InterPro" id="IPR057258">
    <property type="entry name" value="Ribosomal_uS3"/>
</dbReference>
<evidence type="ECO:0000256" key="2">
    <source>
        <dbReference type="ARBA" id="ARBA00022730"/>
    </source>
</evidence>
<dbReference type="GO" id="GO:0003735">
    <property type="term" value="F:structural constituent of ribosome"/>
    <property type="evidence" value="ECO:0007669"/>
    <property type="project" value="InterPro"/>
</dbReference>
<dbReference type="HAMAP" id="MF_01309_B">
    <property type="entry name" value="Ribosomal_uS3_B"/>
    <property type="match status" value="1"/>
</dbReference>
<evidence type="ECO:0000313" key="11">
    <source>
        <dbReference type="EMBL" id="OGL99029.1"/>
    </source>
</evidence>
<dbReference type="InterPro" id="IPR009019">
    <property type="entry name" value="KH_sf_prok-type"/>
</dbReference>
<dbReference type="CDD" id="cd02412">
    <property type="entry name" value="KH-II_30S_S3"/>
    <property type="match status" value="1"/>
</dbReference>
<dbReference type="InterPro" id="IPR036419">
    <property type="entry name" value="Ribosomal_S3_C_sf"/>
</dbReference>
<comment type="function">
    <text evidence="6 8">Binds the lower part of the 30S subunit head. Binds mRNA in the 70S ribosome, positioning it for translation.</text>
</comment>
<dbReference type="EMBL" id="MGFE01000011">
    <property type="protein sequence ID" value="OGL99029.1"/>
    <property type="molecule type" value="Genomic_DNA"/>
</dbReference>
<dbReference type="InterPro" id="IPR001351">
    <property type="entry name" value="Ribosomal_uS3_C"/>
</dbReference>
<evidence type="ECO:0000256" key="8">
    <source>
        <dbReference type="HAMAP-Rule" id="MF_01309"/>
    </source>
</evidence>
<evidence type="ECO:0000256" key="5">
    <source>
        <dbReference type="ARBA" id="ARBA00023274"/>
    </source>
</evidence>